<dbReference type="SMART" id="SM00320">
    <property type="entry name" value="WD40"/>
    <property type="match status" value="3"/>
</dbReference>
<dbReference type="InterPro" id="IPR045111">
    <property type="entry name" value="Vps41/Vps8"/>
</dbReference>
<evidence type="ECO:0000313" key="8">
    <source>
        <dbReference type="EMBL" id="KAK9909737.1"/>
    </source>
</evidence>
<sequence>MAEEPVLAERRGSRSVEDAHRGDKQDPDLDDAEEEPRLKYQRLGCDVAELLGNNAATCLCVSDKILALGTHNGTVHVLDYIGNEVKRIEAHKGPVNEICFDEAVEYIASCSDDGTVVIQGFYTDEIATFKYKRPIKSVALDPRYASRKTREFVTGGLAGQLLLVSKGWLGNKDTILHSGEGPIQEIKWSGTLISWANDLGVKVYDTTIHQRIAYIERPRSSLRLDKLQCHVFWEGETLLHIGWADCVKVARVRPATAGSGAQTDSKRSLQIVASFQMDYLIAGIAPFGEDICLLACALAKQGEGAEEQGADSAGEVSAAVPAEAPRPELKIVTWQNEEVASDALSIHGYEHYEATDYALAAWYPRRPRALGAPEDAAGTSGRSSDFTKWWADGDEPLYYIISSKDVVVGRPRDGDDRVAWLLDHKRFDKALAVLDTDRGLKASTHEQVTQRYLEYLVSQRRFDEAASVCARLLKDNAAGWERWVYVFAQLRQLPALAPYIPTKEPRLRQTAYEMVLHSFLLSPADHPRLLDALLKWPPDLYSIPSLTQSVINRARGPGGDSKALLQAAAHLYQLQGRFDLALAILLRLQQPDVFGFITDHSLLPLLKPSHVAALVRIDEVRAIRLLVDHHEEVTAATIVPALQAAEEEARRKGDEKETELWRKRIFYYLDWLFQKDSNAGADFAGQQVELYADYDPGRLMAFLVSSQAYALEAAAELCEARELVREQVFVLGRMGNSRQALHLIIRRLADIPQAIEFVQMQRDDELWELLISLAIGSADLTGALLDHIGGYVDPLRLVQKIPAGLEIPRLRDRLVHIIADFRTQTSLREGCNTILHHDCLSLAQRLYMEVRHAVRQLCVREAGAGAGPSAWFAAEGGGLKRKPMDASSLPGPWGGQKLHVQPRQANGEDSEQLPKVWVGLAGQAPVPAAAEMARKPQGRRASGRRKTGEDSAPPLPSLILGRLSAQHV</sequence>
<dbReference type="Gene3D" id="1.25.40.10">
    <property type="entry name" value="Tetratricopeptide repeat domain"/>
    <property type="match status" value="1"/>
</dbReference>
<name>A0ABR2YS51_9CHLO</name>
<feature type="region of interest" description="Disordered" evidence="6">
    <location>
        <begin position="1"/>
        <end position="35"/>
    </location>
</feature>
<dbReference type="Proteomes" id="UP001491310">
    <property type="component" value="Unassembled WGS sequence"/>
</dbReference>
<keyword evidence="2 4" id="KW-0813">Transport</keyword>
<evidence type="ECO:0000256" key="2">
    <source>
        <dbReference type="ARBA" id="ARBA00022448"/>
    </source>
</evidence>
<dbReference type="InterPro" id="IPR015943">
    <property type="entry name" value="WD40/YVTN_repeat-like_dom_sf"/>
</dbReference>
<keyword evidence="9" id="KW-1185">Reference proteome</keyword>
<feature type="compositionally biased region" description="Basic and acidic residues" evidence="6">
    <location>
        <begin position="7"/>
        <end position="27"/>
    </location>
</feature>
<keyword evidence="3 4" id="KW-0653">Protein transport</keyword>
<accession>A0ABR2YS51</accession>
<organism evidence="8 9">
    <name type="scientific">Coccomyxa subellipsoidea</name>
    <dbReference type="NCBI Taxonomy" id="248742"/>
    <lineage>
        <taxon>Eukaryota</taxon>
        <taxon>Viridiplantae</taxon>
        <taxon>Chlorophyta</taxon>
        <taxon>core chlorophytes</taxon>
        <taxon>Trebouxiophyceae</taxon>
        <taxon>Trebouxiophyceae incertae sedis</taxon>
        <taxon>Coccomyxaceae</taxon>
        <taxon>Coccomyxa</taxon>
    </lineage>
</organism>
<evidence type="ECO:0000256" key="1">
    <source>
        <dbReference type="ARBA" id="ARBA00009582"/>
    </source>
</evidence>
<dbReference type="SUPFAM" id="SSF50978">
    <property type="entry name" value="WD40 repeat-like"/>
    <property type="match status" value="1"/>
</dbReference>
<dbReference type="InterPro" id="IPR000547">
    <property type="entry name" value="Clathrin_H-chain/VPS_repeat"/>
</dbReference>
<feature type="domain" description="Vps41 beta-propeller" evidence="7">
    <location>
        <begin position="38"/>
        <end position="361"/>
    </location>
</feature>
<dbReference type="SMART" id="SM00299">
    <property type="entry name" value="CLH"/>
    <property type="match status" value="1"/>
</dbReference>
<feature type="region of interest" description="Disordered" evidence="6">
    <location>
        <begin position="881"/>
        <end position="910"/>
    </location>
</feature>
<dbReference type="InterPro" id="IPR057780">
    <property type="entry name" value="Beta-prop_Vps41"/>
</dbReference>
<evidence type="ECO:0000256" key="5">
    <source>
        <dbReference type="PROSITE-ProRule" id="PRU01006"/>
    </source>
</evidence>
<dbReference type="Pfam" id="PF23411">
    <property type="entry name" value="Beta-prop_Vps41"/>
    <property type="match status" value="1"/>
</dbReference>
<proteinExistence type="inferred from homology"/>
<dbReference type="InterPro" id="IPR011990">
    <property type="entry name" value="TPR-like_helical_dom_sf"/>
</dbReference>
<dbReference type="PANTHER" id="PTHR12616:SF1">
    <property type="entry name" value="VACUOLAR PROTEIN SORTING-ASSOCIATED PROTEIN 41 HOMOLOG"/>
    <property type="match status" value="1"/>
</dbReference>
<dbReference type="Gene3D" id="2.130.10.10">
    <property type="entry name" value="YVTN repeat-like/Quinoprotein amine dehydrogenase"/>
    <property type="match status" value="1"/>
</dbReference>
<reference evidence="8 9" key="1">
    <citation type="journal article" date="2024" name="Nat. Commun.">
        <title>Phylogenomics reveals the evolutionary origins of lichenization in chlorophyte algae.</title>
        <authorList>
            <person name="Puginier C."/>
            <person name="Libourel C."/>
            <person name="Otte J."/>
            <person name="Skaloud P."/>
            <person name="Haon M."/>
            <person name="Grisel S."/>
            <person name="Petersen M."/>
            <person name="Berrin J.G."/>
            <person name="Delaux P.M."/>
            <person name="Dal Grande F."/>
            <person name="Keller J."/>
        </authorList>
    </citation>
    <scope>NUCLEOTIDE SEQUENCE [LARGE SCALE GENOMIC DNA]</scope>
    <source>
        <strain evidence="8 9">SAG 216-7</strain>
    </source>
</reference>
<protein>
    <recommendedName>
        <fullName evidence="4">Vacuolar protein sorting-associated protein 41 homolog</fullName>
    </recommendedName>
</protein>
<dbReference type="EMBL" id="JALJOT010000006">
    <property type="protein sequence ID" value="KAK9909737.1"/>
    <property type="molecule type" value="Genomic_DNA"/>
</dbReference>
<dbReference type="PIRSF" id="PIRSF028921">
    <property type="entry name" value="VPS41"/>
    <property type="match status" value="1"/>
</dbReference>
<evidence type="ECO:0000259" key="7">
    <source>
        <dbReference type="Pfam" id="PF23411"/>
    </source>
</evidence>
<evidence type="ECO:0000256" key="3">
    <source>
        <dbReference type="ARBA" id="ARBA00022927"/>
    </source>
</evidence>
<dbReference type="InterPro" id="IPR036322">
    <property type="entry name" value="WD40_repeat_dom_sf"/>
</dbReference>
<evidence type="ECO:0000256" key="4">
    <source>
        <dbReference type="PIRNR" id="PIRNR028921"/>
    </source>
</evidence>
<comment type="function">
    <text evidence="4">Required for vacuolar assembly and vacuolar traffic.</text>
</comment>
<evidence type="ECO:0000313" key="9">
    <source>
        <dbReference type="Proteomes" id="UP001491310"/>
    </source>
</evidence>
<feature type="region of interest" description="Disordered" evidence="6">
    <location>
        <begin position="927"/>
        <end position="968"/>
    </location>
</feature>
<dbReference type="InterPro" id="IPR001680">
    <property type="entry name" value="WD40_rpt"/>
</dbReference>
<dbReference type="PANTHER" id="PTHR12616">
    <property type="entry name" value="VACUOLAR PROTEIN SORTING VPS41"/>
    <property type="match status" value="1"/>
</dbReference>
<dbReference type="InterPro" id="IPR016902">
    <property type="entry name" value="Vps41"/>
</dbReference>
<dbReference type="Pfam" id="PF23556">
    <property type="entry name" value="TPR_Vps41"/>
    <property type="match status" value="1"/>
</dbReference>
<evidence type="ECO:0000256" key="6">
    <source>
        <dbReference type="SAM" id="MobiDB-lite"/>
    </source>
</evidence>
<dbReference type="PROSITE" id="PS50236">
    <property type="entry name" value="CHCR"/>
    <property type="match status" value="1"/>
</dbReference>
<feature type="compositionally biased region" description="Basic residues" evidence="6">
    <location>
        <begin position="936"/>
        <end position="945"/>
    </location>
</feature>
<feature type="repeat" description="CHCR" evidence="5">
    <location>
        <begin position="626"/>
        <end position="783"/>
    </location>
</feature>
<comment type="caution">
    <text evidence="8">The sequence shown here is derived from an EMBL/GenBank/DDBJ whole genome shotgun (WGS) entry which is preliminary data.</text>
</comment>
<comment type="similarity">
    <text evidence="1 4">Belongs to the VPS41 family.</text>
</comment>
<gene>
    <name evidence="8" type="ORF">WJX75_006755</name>
</gene>